<evidence type="ECO:0000313" key="2">
    <source>
        <dbReference type="EMBL" id="MBB5158070.1"/>
    </source>
</evidence>
<organism evidence="2 3">
    <name type="scientific">Saccharopolyspora phatthalungensis</name>
    <dbReference type="NCBI Taxonomy" id="664693"/>
    <lineage>
        <taxon>Bacteria</taxon>
        <taxon>Bacillati</taxon>
        <taxon>Actinomycetota</taxon>
        <taxon>Actinomycetes</taxon>
        <taxon>Pseudonocardiales</taxon>
        <taxon>Pseudonocardiaceae</taxon>
        <taxon>Saccharopolyspora</taxon>
    </lineage>
</organism>
<dbReference type="EMBL" id="JACHIW010000002">
    <property type="protein sequence ID" value="MBB5158070.1"/>
    <property type="molecule type" value="Genomic_DNA"/>
</dbReference>
<dbReference type="RefSeq" id="WP_246471865.1">
    <property type="nucleotide sequence ID" value="NZ_JACHIW010000002.1"/>
</dbReference>
<keyword evidence="3" id="KW-1185">Reference proteome</keyword>
<dbReference type="InterPro" id="IPR010982">
    <property type="entry name" value="Lambda_DNA-bd_dom_sf"/>
</dbReference>
<gene>
    <name evidence="2" type="ORF">BJ970_005669</name>
</gene>
<dbReference type="AlphaFoldDB" id="A0A840QE14"/>
<protein>
    <recommendedName>
        <fullName evidence="4">XRE family transcriptional regulator</fullName>
    </recommendedName>
</protein>
<dbReference type="Proteomes" id="UP000584374">
    <property type="component" value="Unassembled WGS sequence"/>
</dbReference>
<evidence type="ECO:0000313" key="3">
    <source>
        <dbReference type="Proteomes" id="UP000584374"/>
    </source>
</evidence>
<proteinExistence type="predicted"/>
<feature type="region of interest" description="Disordered" evidence="1">
    <location>
        <begin position="106"/>
        <end position="127"/>
    </location>
</feature>
<dbReference type="InterPro" id="IPR011990">
    <property type="entry name" value="TPR-like_helical_dom_sf"/>
</dbReference>
<sequence>MDERDVVGPDAAPQPPAGFWDRADVRAAISRQDFGWLLRAYRTSVNPPMPQLTLCTLMDIGQSHLSRLESGKKGTSLARMQAWLDLIHMPERLRWVRAPYVREASPATTNRRNLTTHEPPPDRGDDVDRRDALKLAGAALVSGPWNRISDALDHHRAPDEMTIQLIEDKTTGFFRQEETTTARTMHASLLEHGKVIARLLANTHRENDRRRLLSAAGETEALTGWLAYDLDRFTEAQDRYRSALKFADEAGDGPLTACVLNYVSYLFASQDAPDKAVQILADAGQFVRGSAATTQTWVAARQAEEAAKIGDRITAERAIERAVTAFDYARPHHERSWTAFFGANRLGSLTVSTYGRLSHPQTDALAQSLLREISPTETKVRALVVADLALSAARGSDVDRADELATAALPLAIRHEASLALDRLWELTETLPQSNGKGSAGALRQRVTNELLAANQS</sequence>
<accession>A0A840QE14</accession>
<dbReference type="GO" id="GO:0003677">
    <property type="term" value="F:DNA binding"/>
    <property type="evidence" value="ECO:0007669"/>
    <property type="project" value="InterPro"/>
</dbReference>
<evidence type="ECO:0008006" key="4">
    <source>
        <dbReference type="Google" id="ProtNLM"/>
    </source>
</evidence>
<reference evidence="2 3" key="1">
    <citation type="submission" date="2020-08" db="EMBL/GenBank/DDBJ databases">
        <title>Sequencing the genomes of 1000 actinobacteria strains.</title>
        <authorList>
            <person name="Klenk H.-P."/>
        </authorList>
    </citation>
    <scope>NUCLEOTIDE SEQUENCE [LARGE SCALE GENOMIC DNA]</scope>
    <source>
        <strain evidence="2 3">DSM 45584</strain>
    </source>
</reference>
<dbReference type="Gene3D" id="1.25.40.10">
    <property type="entry name" value="Tetratricopeptide repeat domain"/>
    <property type="match status" value="1"/>
</dbReference>
<evidence type="ECO:0000256" key="1">
    <source>
        <dbReference type="SAM" id="MobiDB-lite"/>
    </source>
</evidence>
<dbReference type="SUPFAM" id="SSF48452">
    <property type="entry name" value="TPR-like"/>
    <property type="match status" value="1"/>
</dbReference>
<dbReference type="SUPFAM" id="SSF47413">
    <property type="entry name" value="lambda repressor-like DNA-binding domains"/>
    <property type="match status" value="1"/>
</dbReference>
<comment type="caution">
    <text evidence="2">The sequence shown here is derived from an EMBL/GenBank/DDBJ whole genome shotgun (WGS) entry which is preliminary data.</text>
</comment>
<name>A0A840QE14_9PSEU</name>